<protein>
    <submittedName>
        <fullName evidence="2">Uncharacterized protein</fullName>
    </submittedName>
</protein>
<gene>
    <name evidence="2" type="ORF">GSI_13709</name>
</gene>
<evidence type="ECO:0000313" key="3">
    <source>
        <dbReference type="Proteomes" id="UP000230002"/>
    </source>
</evidence>
<sequence length="250" mass="27557">MIPQPKQPKKWRLMPQDNDGLATSMKLSASIEERNLYCRIVQDVAKVYNKHKQRMMHVHVGSSSTRWKWFLGEVESPSSALLRKPEKQIAAPRSTQPRTRAIRSKPSPSRAVAASSSHFQADSAVSTRPRSSVARRRGAATPTSLNQSTQSAGTGGAGGNCEIDEPDLAGSAKRSKPDSFLGFLKLLRPPQPALLPVFVRLGVTSVAELRELPFVEKWLHDRVKEEIITEFQFAAIIAGLRPGKLGVDRS</sequence>
<feature type="region of interest" description="Disordered" evidence="1">
    <location>
        <begin position="86"/>
        <end position="173"/>
    </location>
</feature>
<dbReference type="EMBL" id="AYKW01000067">
    <property type="protein sequence ID" value="PIL23958.1"/>
    <property type="molecule type" value="Genomic_DNA"/>
</dbReference>
<dbReference type="AlphaFoldDB" id="A0A2G8RRJ6"/>
<feature type="compositionally biased region" description="Polar residues" evidence="1">
    <location>
        <begin position="118"/>
        <end position="130"/>
    </location>
</feature>
<feature type="compositionally biased region" description="Low complexity" evidence="1">
    <location>
        <begin position="104"/>
        <end position="117"/>
    </location>
</feature>
<proteinExistence type="predicted"/>
<comment type="caution">
    <text evidence="2">The sequence shown here is derived from an EMBL/GenBank/DDBJ whole genome shotgun (WGS) entry which is preliminary data.</text>
</comment>
<organism evidence="2 3">
    <name type="scientific">Ganoderma sinense ZZ0214-1</name>
    <dbReference type="NCBI Taxonomy" id="1077348"/>
    <lineage>
        <taxon>Eukaryota</taxon>
        <taxon>Fungi</taxon>
        <taxon>Dikarya</taxon>
        <taxon>Basidiomycota</taxon>
        <taxon>Agaricomycotina</taxon>
        <taxon>Agaricomycetes</taxon>
        <taxon>Polyporales</taxon>
        <taxon>Polyporaceae</taxon>
        <taxon>Ganoderma</taxon>
    </lineage>
</organism>
<dbReference type="OrthoDB" id="2758814at2759"/>
<evidence type="ECO:0000313" key="2">
    <source>
        <dbReference type="EMBL" id="PIL23958.1"/>
    </source>
</evidence>
<keyword evidence="3" id="KW-1185">Reference proteome</keyword>
<dbReference type="Proteomes" id="UP000230002">
    <property type="component" value="Unassembled WGS sequence"/>
</dbReference>
<accession>A0A2G8RRJ6</accession>
<reference evidence="2 3" key="1">
    <citation type="journal article" date="2015" name="Sci. Rep.">
        <title>Chromosome-level genome map provides insights into diverse defense mechanisms in the medicinal fungus Ganoderma sinense.</title>
        <authorList>
            <person name="Zhu Y."/>
            <person name="Xu J."/>
            <person name="Sun C."/>
            <person name="Zhou S."/>
            <person name="Xu H."/>
            <person name="Nelson D.R."/>
            <person name="Qian J."/>
            <person name="Song J."/>
            <person name="Luo H."/>
            <person name="Xiang L."/>
            <person name="Li Y."/>
            <person name="Xu Z."/>
            <person name="Ji A."/>
            <person name="Wang L."/>
            <person name="Lu S."/>
            <person name="Hayward A."/>
            <person name="Sun W."/>
            <person name="Li X."/>
            <person name="Schwartz D.C."/>
            <person name="Wang Y."/>
            <person name="Chen S."/>
        </authorList>
    </citation>
    <scope>NUCLEOTIDE SEQUENCE [LARGE SCALE GENOMIC DNA]</scope>
    <source>
        <strain evidence="2 3">ZZ0214-1</strain>
    </source>
</reference>
<name>A0A2G8RRJ6_9APHY</name>
<evidence type="ECO:0000256" key="1">
    <source>
        <dbReference type="SAM" id="MobiDB-lite"/>
    </source>
</evidence>